<evidence type="ECO:0000256" key="1">
    <source>
        <dbReference type="ARBA" id="ARBA00022723"/>
    </source>
</evidence>
<dbReference type="Pfam" id="PF13912">
    <property type="entry name" value="zf-C2H2_6"/>
    <property type="match status" value="1"/>
</dbReference>
<organism evidence="9 10">
    <name type="scientific">Orchesella dallaii</name>
    <dbReference type="NCBI Taxonomy" id="48710"/>
    <lineage>
        <taxon>Eukaryota</taxon>
        <taxon>Metazoa</taxon>
        <taxon>Ecdysozoa</taxon>
        <taxon>Arthropoda</taxon>
        <taxon>Hexapoda</taxon>
        <taxon>Collembola</taxon>
        <taxon>Entomobryomorpha</taxon>
        <taxon>Entomobryoidea</taxon>
        <taxon>Orchesellidae</taxon>
        <taxon>Orchesellinae</taxon>
        <taxon>Orchesella</taxon>
    </lineage>
</organism>
<dbReference type="InterPro" id="IPR036236">
    <property type="entry name" value="Znf_C2H2_sf"/>
</dbReference>
<evidence type="ECO:0000256" key="3">
    <source>
        <dbReference type="ARBA" id="ARBA00022771"/>
    </source>
</evidence>
<reference evidence="9 10" key="1">
    <citation type="submission" date="2024-08" db="EMBL/GenBank/DDBJ databases">
        <authorList>
            <person name="Cucini C."/>
            <person name="Frati F."/>
        </authorList>
    </citation>
    <scope>NUCLEOTIDE SEQUENCE [LARGE SCALE GENOMIC DNA]</scope>
</reference>
<evidence type="ECO:0000256" key="6">
    <source>
        <dbReference type="PROSITE-ProRule" id="PRU00042"/>
    </source>
</evidence>
<dbReference type="PROSITE" id="PS50157">
    <property type="entry name" value="ZINC_FINGER_C2H2_2"/>
    <property type="match status" value="3"/>
</dbReference>
<keyword evidence="1" id="KW-0479">Metal-binding</keyword>
<evidence type="ECO:0000313" key="10">
    <source>
        <dbReference type="Proteomes" id="UP001642540"/>
    </source>
</evidence>
<feature type="domain" description="C2H2-type" evidence="8">
    <location>
        <begin position="435"/>
        <end position="463"/>
    </location>
</feature>
<keyword evidence="3 6" id="KW-0863">Zinc-finger</keyword>
<dbReference type="EMBL" id="CAXLJM020000043">
    <property type="protein sequence ID" value="CAL8109920.1"/>
    <property type="molecule type" value="Genomic_DNA"/>
</dbReference>
<evidence type="ECO:0000256" key="5">
    <source>
        <dbReference type="ARBA" id="ARBA00023242"/>
    </source>
</evidence>
<dbReference type="PROSITE" id="PS00028">
    <property type="entry name" value="ZINC_FINGER_C2H2_1"/>
    <property type="match status" value="5"/>
</dbReference>
<evidence type="ECO:0000256" key="2">
    <source>
        <dbReference type="ARBA" id="ARBA00022737"/>
    </source>
</evidence>
<dbReference type="SMART" id="SM00355">
    <property type="entry name" value="ZnF_C2H2"/>
    <property type="match status" value="11"/>
</dbReference>
<comment type="caution">
    <text evidence="9">The sequence shown here is derived from an EMBL/GenBank/DDBJ whole genome shotgun (WGS) entry which is preliminary data.</text>
</comment>
<dbReference type="PANTHER" id="PTHR24393">
    <property type="entry name" value="ZINC FINGER PROTEIN"/>
    <property type="match status" value="1"/>
</dbReference>
<dbReference type="Gene3D" id="3.30.160.60">
    <property type="entry name" value="Classic Zinc Finger"/>
    <property type="match status" value="4"/>
</dbReference>
<keyword evidence="4" id="KW-0862">Zinc</keyword>
<dbReference type="Proteomes" id="UP001642540">
    <property type="component" value="Unassembled WGS sequence"/>
</dbReference>
<gene>
    <name evidence="9" type="ORF">ODALV1_LOCUS13813</name>
</gene>
<keyword evidence="10" id="KW-1185">Reference proteome</keyword>
<feature type="domain" description="C2H2-type" evidence="8">
    <location>
        <begin position="512"/>
        <end position="535"/>
    </location>
</feature>
<sequence length="625" mass="72740">MKPKTRPRNADFRCLFCLKSCPVPNALLEPEDIHGAVRCIELQKQLQQLFILRQLLDIPSSWCEEMLQRNGGDSNPESWFRICHNCMDTVKDAWKAYQKLLSILERMSSLKEQVKNVMLENIYKSRRKVGLIENEIRGLVFPEEMDSLLLNEQEQTGIKKSNDMNMVEVDYDGSSDFNPGSPIDLETSGNEDEMGFDDVGSDRLFHPKNSSKSKKSPTRKIRISRAKRFNQDGERRRNTMHWKICKMCPTRFKHDDDYQAHVMAHEDCKRNDGKFECRNCGFPAKDEIDLEQHTFDKHLNPKFKIRTYKCIKCEYQTGTWKDLKAHANEEHPDADEEELGVELHCKVCSKVCENRSALMLHMKKTHPEAFGAEEENLNCDQCSMRFPNKIVLQYHINNTHRRVTKYICDDCGKGFRYDKALQRHQISHNKGKREFVCHICGCEYAYKSVLETHYRKFHPQTNEDGRHLVKTEDGDNSASNPELFNCKYCELSSPHRIIIIRHMQTHKTEMGHQCDICLKYYVNIQGLRRHKRINHPTTLEEHKCPHCFKVFNSIDYMKNHAVKYCKVKLLDEKAQTQSSTSAVEMIIDSAAAKEDSSCFPDPDVSIPSISAEEFKVSTVDYMEQA</sequence>
<dbReference type="PANTHER" id="PTHR24393:SF34">
    <property type="entry name" value="PR_SET DOMAIN 13"/>
    <property type="match status" value="1"/>
</dbReference>
<keyword evidence="5" id="KW-0539">Nucleus</keyword>
<feature type="domain" description="C2H2-type" evidence="8">
    <location>
        <begin position="406"/>
        <end position="433"/>
    </location>
</feature>
<dbReference type="InterPro" id="IPR013087">
    <property type="entry name" value="Znf_C2H2_type"/>
</dbReference>
<dbReference type="SUPFAM" id="SSF57667">
    <property type="entry name" value="beta-beta-alpha zinc fingers"/>
    <property type="match status" value="2"/>
</dbReference>
<protein>
    <recommendedName>
        <fullName evidence="8">C2H2-type domain-containing protein</fullName>
    </recommendedName>
</protein>
<feature type="compositionally biased region" description="Basic residues" evidence="7">
    <location>
        <begin position="209"/>
        <end position="221"/>
    </location>
</feature>
<keyword evidence="2" id="KW-0677">Repeat</keyword>
<evidence type="ECO:0000313" key="9">
    <source>
        <dbReference type="EMBL" id="CAL8109920.1"/>
    </source>
</evidence>
<accession>A0ABP1QPT2</accession>
<evidence type="ECO:0000256" key="4">
    <source>
        <dbReference type="ARBA" id="ARBA00022833"/>
    </source>
</evidence>
<proteinExistence type="predicted"/>
<evidence type="ECO:0000259" key="8">
    <source>
        <dbReference type="PROSITE" id="PS50157"/>
    </source>
</evidence>
<evidence type="ECO:0000256" key="7">
    <source>
        <dbReference type="SAM" id="MobiDB-lite"/>
    </source>
</evidence>
<feature type="region of interest" description="Disordered" evidence="7">
    <location>
        <begin position="172"/>
        <end position="221"/>
    </location>
</feature>
<name>A0ABP1QPT2_9HEXA</name>
<dbReference type="Pfam" id="PF00096">
    <property type="entry name" value="zf-C2H2"/>
    <property type="match status" value="1"/>
</dbReference>